<evidence type="ECO:0000313" key="6">
    <source>
        <dbReference type="Proteomes" id="UP000009231"/>
    </source>
</evidence>
<dbReference type="Gene3D" id="1.20.89.10">
    <property type="entry name" value="Nitrogenase Molybdenum-iron Protein, subunit B, domain 4"/>
    <property type="match status" value="1"/>
</dbReference>
<dbReference type="KEGG" id="mew:MSWAN_2008"/>
<feature type="transmembrane region" description="Helical" evidence="3">
    <location>
        <begin position="326"/>
        <end position="348"/>
    </location>
</feature>
<keyword evidence="3" id="KW-0472">Membrane</keyword>
<evidence type="ECO:0000256" key="3">
    <source>
        <dbReference type="SAM" id="Phobius"/>
    </source>
</evidence>
<protein>
    <submittedName>
        <fullName evidence="5">Oxidoreductase/nitrogenase component 1</fullName>
    </submittedName>
</protein>
<dbReference type="STRING" id="868131.MSWAN_2008"/>
<dbReference type="Pfam" id="PF00148">
    <property type="entry name" value="Oxidored_nitro"/>
    <property type="match status" value="1"/>
</dbReference>
<dbReference type="InterPro" id="IPR050152">
    <property type="entry name" value="ChlB/BchB/BchZ"/>
</dbReference>
<dbReference type="HOGENOM" id="CLU_025876_2_0_2"/>
<dbReference type="SUPFAM" id="SSF53807">
    <property type="entry name" value="Helical backbone' metal receptor"/>
    <property type="match status" value="1"/>
</dbReference>
<evidence type="ECO:0000256" key="2">
    <source>
        <dbReference type="RuleBase" id="RU004021"/>
    </source>
</evidence>
<dbReference type="Gene3D" id="3.40.50.1980">
    <property type="entry name" value="Nitrogenase molybdenum iron protein domain"/>
    <property type="match status" value="3"/>
</dbReference>
<feature type="domain" description="Nitrogenase/oxidoreductase component 1" evidence="4">
    <location>
        <begin position="28"/>
        <end position="447"/>
    </location>
</feature>
<keyword evidence="6" id="KW-1185">Reference proteome</keyword>
<dbReference type="OrthoDB" id="61861at2157"/>
<reference evidence="5 6" key="1">
    <citation type="journal article" date="2014" name="Int. J. Syst. Evol. Microbiol.">
        <title>Methanobacterium paludis sp. nov. and a novel strain of Methanobacterium lacus isolated from northern peatlands.</title>
        <authorList>
            <person name="Cadillo-Quiroz H."/>
            <person name="Brauer S.L."/>
            <person name="Goodson N."/>
            <person name="Yavitt J.B."/>
            <person name="Zinder S.H."/>
        </authorList>
    </citation>
    <scope>NUCLEOTIDE SEQUENCE [LARGE SCALE GENOMIC DNA]</scope>
    <source>
        <strain evidence="6">DSM 25820 / JCM 18151 / SWAN1</strain>
    </source>
</reference>
<evidence type="ECO:0000256" key="1">
    <source>
        <dbReference type="ARBA" id="ARBA00023231"/>
    </source>
</evidence>
<dbReference type="GeneID" id="10669526"/>
<gene>
    <name evidence="5" type="ordered locus">MSWAN_2008</name>
</gene>
<keyword evidence="3" id="KW-1133">Transmembrane helix</keyword>
<dbReference type="Proteomes" id="UP000009231">
    <property type="component" value="Chromosome"/>
</dbReference>
<dbReference type="AlphaFoldDB" id="F6D758"/>
<accession>F6D758</accession>
<proteinExistence type="inferred from homology"/>
<sequence>MSDVYVKTDGAHHPSEKHFSVVNPSRMCQPMGAVQALMGVKNSITLIHGSQGCSTYMRFQLTRHLREPVEVASTALNEKTVIYGGEYNLMKALKNITEKQKPSIIGVVSSCLTETIGDDMAGIIEKFKEANLGKQLPEIIPISTPSYAGSHIEGYDKAIKGLVEHLSLNSTPNGKINVVPGHMSPADIGEVKDILKTMECDSIILADTSESLDAPLSESVLGLPNCGTTIEEIEDTANSSGTITLSKHADSAGKFLEKKFSIKSVAIPTPIGLRNTDSFINAICDLTDLEIPAQIERDRGRLMDAIVDAHAYNYHRKVAIFGDPDFVVAMASFVAEMGMLPVVLCIGIKSAKFMEDIKTIPEGLSGYEGFSPVILEGADLYDLEKELETTKVDLLIGNSYGAEIAKKEGIPLFRMGFPVFDRMGAQRISSMGYNGSIKTADALTNMILDHYYDEAGYEL</sequence>
<name>F6D758_METPW</name>
<dbReference type="GO" id="GO:0016163">
    <property type="term" value="F:nitrogenase activity"/>
    <property type="evidence" value="ECO:0007669"/>
    <property type="project" value="InterPro"/>
</dbReference>
<dbReference type="EMBL" id="CP002772">
    <property type="protein sequence ID" value="AEG19017.1"/>
    <property type="molecule type" value="Genomic_DNA"/>
</dbReference>
<keyword evidence="1 2" id="KW-0535">Nitrogen fixation</keyword>
<dbReference type="InterPro" id="IPR000318">
    <property type="entry name" value="Nase_comp1_CS"/>
</dbReference>
<evidence type="ECO:0000313" key="5">
    <source>
        <dbReference type="EMBL" id="AEG19017.1"/>
    </source>
</evidence>
<dbReference type="RefSeq" id="WP_013826516.1">
    <property type="nucleotide sequence ID" value="NC_015574.1"/>
</dbReference>
<dbReference type="PANTHER" id="PTHR33712:SF7">
    <property type="entry name" value="LIGHT-INDEPENDENT PROTOCHLOROPHYLLIDE REDUCTASE SUBUNIT B"/>
    <property type="match status" value="1"/>
</dbReference>
<dbReference type="PROSITE" id="PS00699">
    <property type="entry name" value="NITROGENASE_1_1"/>
    <property type="match status" value="1"/>
</dbReference>
<comment type="similarity">
    <text evidence="2">Belongs to the NifD/NifK/NifE/NifN family.</text>
</comment>
<evidence type="ECO:0000259" key="4">
    <source>
        <dbReference type="Pfam" id="PF00148"/>
    </source>
</evidence>
<dbReference type="PANTHER" id="PTHR33712">
    <property type="entry name" value="LIGHT-INDEPENDENT PROTOCHLOROPHYLLIDE REDUCTASE SUBUNIT B"/>
    <property type="match status" value="1"/>
</dbReference>
<dbReference type="InterPro" id="IPR000510">
    <property type="entry name" value="Nase/OxRdtase_comp1"/>
</dbReference>
<organism evidence="5 6">
    <name type="scientific">Methanobacterium paludis (strain DSM 25820 / JCM 18151 / SWAN1)</name>
    <dbReference type="NCBI Taxonomy" id="868131"/>
    <lineage>
        <taxon>Archaea</taxon>
        <taxon>Methanobacteriati</taxon>
        <taxon>Methanobacteriota</taxon>
        <taxon>Methanomada group</taxon>
        <taxon>Methanobacteria</taxon>
        <taxon>Methanobacteriales</taxon>
        <taxon>Methanobacteriaceae</taxon>
        <taxon>Methanobacterium</taxon>
    </lineage>
</organism>
<dbReference type="eggNOG" id="arCOG00594">
    <property type="taxonomic scope" value="Archaea"/>
</dbReference>
<keyword evidence="3" id="KW-0812">Transmembrane</keyword>